<gene>
    <name evidence="2" type="ORF">WHI96_07990</name>
</gene>
<proteinExistence type="predicted"/>
<comment type="caution">
    <text evidence="2">The sequence shown here is derived from an EMBL/GenBank/DDBJ whole genome shotgun (WGS) entry which is preliminary data.</text>
</comment>
<keyword evidence="1" id="KW-0472">Membrane</keyword>
<evidence type="ECO:0000256" key="1">
    <source>
        <dbReference type="SAM" id="Phobius"/>
    </source>
</evidence>
<feature type="transmembrane region" description="Helical" evidence="1">
    <location>
        <begin position="17"/>
        <end position="36"/>
    </location>
</feature>
<keyword evidence="3" id="KW-1185">Reference proteome</keyword>
<dbReference type="EMBL" id="JBEDNP010000004">
    <property type="protein sequence ID" value="MEQ3538758.1"/>
    <property type="molecule type" value="Genomic_DNA"/>
</dbReference>
<feature type="transmembrane region" description="Helical" evidence="1">
    <location>
        <begin position="48"/>
        <end position="70"/>
    </location>
</feature>
<dbReference type="Proteomes" id="UP001464923">
    <property type="component" value="Unassembled WGS sequence"/>
</dbReference>
<keyword evidence="1" id="KW-1133">Transmembrane helix</keyword>
<accession>A0ABV1JS38</accession>
<feature type="transmembrane region" description="Helical" evidence="1">
    <location>
        <begin position="104"/>
        <end position="125"/>
    </location>
</feature>
<protein>
    <submittedName>
        <fullName evidence="2">Uncharacterized protein</fullName>
    </submittedName>
</protein>
<sequence>MTIRWSQLGWLIPRQRWLLVPFYGFLFVAGLIALGHPSAAVSMSASPLFTWVWAGFYVVGGFTCTVGALFKSLWGEAAGLPLIASASAIYGTAVLLTYSDREDAAYLVVGLLLMSQALGLFDRWLGVMSLLSRVRELGTD</sequence>
<evidence type="ECO:0000313" key="3">
    <source>
        <dbReference type="Proteomes" id="UP001464923"/>
    </source>
</evidence>
<name>A0ABV1JS38_9PSEU</name>
<evidence type="ECO:0000313" key="2">
    <source>
        <dbReference type="EMBL" id="MEQ3538758.1"/>
    </source>
</evidence>
<reference evidence="2 3" key="1">
    <citation type="submission" date="2024-03" db="EMBL/GenBank/DDBJ databases">
        <title>Draft genome sequence of Pseudonocardia tropica JCM 19149.</title>
        <authorList>
            <person name="Butdee W."/>
            <person name="Duangmal K."/>
        </authorList>
    </citation>
    <scope>NUCLEOTIDE SEQUENCE [LARGE SCALE GENOMIC DNA]</scope>
    <source>
        <strain evidence="2 3">JCM 19149</strain>
    </source>
</reference>
<dbReference type="RefSeq" id="WP_345652789.1">
    <property type="nucleotide sequence ID" value="NZ_BAABLY010000082.1"/>
</dbReference>
<keyword evidence="1" id="KW-0812">Transmembrane</keyword>
<feature type="transmembrane region" description="Helical" evidence="1">
    <location>
        <begin position="77"/>
        <end position="98"/>
    </location>
</feature>
<organism evidence="2 3">
    <name type="scientific">Pseudonocardia tropica</name>
    <dbReference type="NCBI Taxonomy" id="681289"/>
    <lineage>
        <taxon>Bacteria</taxon>
        <taxon>Bacillati</taxon>
        <taxon>Actinomycetota</taxon>
        <taxon>Actinomycetes</taxon>
        <taxon>Pseudonocardiales</taxon>
        <taxon>Pseudonocardiaceae</taxon>
        <taxon>Pseudonocardia</taxon>
    </lineage>
</organism>